<evidence type="ECO:0000313" key="2">
    <source>
        <dbReference type="EMBL" id="QEM06171.1"/>
    </source>
</evidence>
<dbReference type="EMBL" id="CP043450">
    <property type="protein sequence ID" value="QEM13688.1"/>
    <property type="molecule type" value="Genomic_DNA"/>
</dbReference>
<dbReference type="Proteomes" id="UP000251402">
    <property type="component" value="Chromosome"/>
</dbReference>
<evidence type="ECO:0000313" key="3">
    <source>
        <dbReference type="EMBL" id="QEM13688.1"/>
    </source>
</evidence>
<name>A0A364WRA5_9SPHI</name>
<organism evidence="3 5">
    <name type="scientific">Mucilaginibacter rubeus</name>
    <dbReference type="NCBI Taxonomy" id="2027860"/>
    <lineage>
        <taxon>Bacteria</taxon>
        <taxon>Pseudomonadati</taxon>
        <taxon>Bacteroidota</taxon>
        <taxon>Sphingobacteriia</taxon>
        <taxon>Sphingobacteriales</taxon>
        <taxon>Sphingobacteriaceae</taxon>
        <taxon>Mucilaginibacter</taxon>
    </lineage>
</organism>
<evidence type="ECO:0000313" key="5">
    <source>
        <dbReference type="Proteomes" id="UP000251402"/>
    </source>
</evidence>
<dbReference type="AlphaFoldDB" id="A0A364WRA5"/>
<keyword evidence="5" id="KW-1185">Reference proteome</keyword>
<reference evidence="3 4" key="1">
    <citation type="submission" date="2019-08" db="EMBL/GenBank/DDBJ databases">
        <title>Comparative genome analysis confer to the adaptation heavy metal polluted environment.</title>
        <authorList>
            <person name="Li Y."/>
        </authorList>
    </citation>
    <scope>NUCLEOTIDE SEQUENCE [LARGE SCALE GENOMIC DNA]</scope>
    <source>
        <strain evidence="3">P1</strain>
        <strain evidence="2 4">P2</strain>
    </source>
</reference>
<evidence type="ECO:0008006" key="6">
    <source>
        <dbReference type="Google" id="ProtNLM"/>
    </source>
</evidence>
<dbReference type="Proteomes" id="UP000250557">
    <property type="component" value="Chromosome"/>
</dbReference>
<dbReference type="OrthoDB" id="798964at2"/>
<dbReference type="KEGG" id="mrub:DEO27_027970"/>
<dbReference type="EMBL" id="CP043451">
    <property type="protein sequence ID" value="QEM06171.1"/>
    <property type="molecule type" value="Genomic_DNA"/>
</dbReference>
<feature type="chain" id="PRO_5045018545" description="DUF4142 domain-containing protein" evidence="1">
    <location>
        <begin position="32"/>
        <end position="205"/>
    </location>
</feature>
<accession>A0A364WRA5</accession>
<evidence type="ECO:0000313" key="4">
    <source>
        <dbReference type="Proteomes" id="UP000250557"/>
    </source>
</evidence>
<evidence type="ECO:0000256" key="1">
    <source>
        <dbReference type="SAM" id="SignalP"/>
    </source>
</evidence>
<protein>
    <recommendedName>
        <fullName evidence="6">DUF4142 domain-containing protein</fullName>
    </recommendedName>
</protein>
<gene>
    <name evidence="3" type="ORF">DEO27_027970</name>
    <name evidence="2" type="ORF">DIU31_022615</name>
</gene>
<dbReference type="RefSeq" id="WP_112571109.1">
    <property type="nucleotide sequence ID" value="NZ_CP043450.1"/>
</dbReference>
<proteinExistence type="predicted"/>
<feature type="signal peptide" evidence="1">
    <location>
        <begin position="1"/>
        <end position="31"/>
    </location>
</feature>
<keyword evidence="1" id="KW-0732">Signal</keyword>
<sequence length="205" mass="23668">MNIKRLQQQMTRVKVAIVSGCLLIAGSPVMAQTLPVKRQAPNYMDLLRMTADSVLRLPVEKNAREYYFRVTRTIYSEALVITKTEAAHQNGTVNAAFVQTMLQLITKLRNDLKPPRVNQPTLPVSTFIQRNTDAALGNFRRYQQPVGLDRERQYLWVMNQVFENLNQINIGYLQAGLTPEEKKHVWQRLQVQQQIASQLRSKYEP</sequence>